<dbReference type="EMBL" id="PKUS01000023">
    <property type="protein sequence ID" value="PLW67794.1"/>
    <property type="molecule type" value="Genomic_DNA"/>
</dbReference>
<proteinExistence type="predicted"/>
<comment type="caution">
    <text evidence="1">The sequence shown here is derived from an EMBL/GenBank/DDBJ whole genome shotgun (WGS) entry which is preliminary data.</text>
</comment>
<keyword evidence="2" id="KW-1185">Reference proteome</keyword>
<name>A0A2N5WZY1_9GAMM</name>
<sequence>MDVSRQGEPPGLQGENAVTERRWGDAWTKAKRVLIYAPPQRDSFATGSALMSDNTTRPTHLEVSSHFLHDALDFKMRYRHCALTDEAPSFMHIKSRRCKCFIDLRMSVEAVLKSLVAYSVLADYSGKKLVKEVEGYGHRVDRLWGHLIEHLPNELVVTGSPLIDRLAELPVGLRYRFDAWDFEGGREALYEETVGSDVWMSGLYGFLDSMIDVHNKQLATHSRMVTMADIKERLSEPEFRRYRE</sequence>
<gene>
    <name evidence="1" type="ORF">C0039_15360</name>
</gene>
<dbReference type="AlphaFoldDB" id="A0A2N5WZY1"/>
<reference evidence="1 2" key="1">
    <citation type="submission" date="2018-01" db="EMBL/GenBank/DDBJ databases">
        <title>The draft genome sequence of Halioglobus lutimaris HF004.</title>
        <authorList>
            <person name="Du Z.-J."/>
            <person name="Shi M.-J."/>
        </authorList>
    </citation>
    <scope>NUCLEOTIDE SEQUENCE [LARGE SCALE GENOMIC DNA]</scope>
    <source>
        <strain evidence="1 2">HF004</strain>
    </source>
</reference>
<evidence type="ECO:0000313" key="2">
    <source>
        <dbReference type="Proteomes" id="UP000235005"/>
    </source>
</evidence>
<dbReference type="Proteomes" id="UP000235005">
    <property type="component" value="Unassembled WGS sequence"/>
</dbReference>
<organism evidence="1 2">
    <name type="scientific">Pseudohalioglobus lutimaris</name>
    <dbReference type="NCBI Taxonomy" id="1737061"/>
    <lineage>
        <taxon>Bacteria</taxon>
        <taxon>Pseudomonadati</taxon>
        <taxon>Pseudomonadota</taxon>
        <taxon>Gammaproteobacteria</taxon>
        <taxon>Cellvibrionales</taxon>
        <taxon>Halieaceae</taxon>
        <taxon>Pseudohalioglobus</taxon>
    </lineage>
</organism>
<protein>
    <submittedName>
        <fullName evidence="1">Uncharacterized protein</fullName>
    </submittedName>
</protein>
<accession>A0A2N5WZY1</accession>
<evidence type="ECO:0000313" key="1">
    <source>
        <dbReference type="EMBL" id="PLW67794.1"/>
    </source>
</evidence>